<evidence type="ECO:0000256" key="1">
    <source>
        <dbReference type="PROSITE-ProRule" id="PRU10141"/>
    </source>
</evidence>
<dbReference type="EMBL" id="GL378363">
    <property type="protein sequence ID" value="EFJ44519.1"/>
    <property type="molecule type" value="Genomic_DNA"/>
</dbReference>
<reference evidence="3 4" key="1">
    <citation type="journal article" date="2010" name="Science">
        <title>Genomic analysis of organismal complexity in the multicellular green alga Volvox carteri.</title>
        <authorList>
            <person name="Prochnik S.E."/>
            <person name="Umen J."/>
            <person name="Nedelcu A.M."/>
            <person name="Hallmann A."/>
            <person name="Miller S.M."/>
            <person name="Nishii I."/>
            <person name="Ferris P."/>
            <person name="Kuo A."/>
            <person name="Mitros T."/>
            <person name="Fritz-Laylin L.K."/>
            <person name="Hellsten U."/>
            <person name="Chapman J."/>
            <person name="Simakov O."/>
            <person name="Rensing S.A."/>
            <person name="Terry A."/>
            <person name="Pangilinan J."/>
            <person name="Kapitonov V."/>
            <person name="Jurka J."/>
            <person name="Salamov A."/>
            <person name="Shapiro H."/>
            <person name="Schmutz J."/>
            <person name="Grimwood J."/>
            <person name="Lindquist E."/>
            <person name="Lucas S."/>
            <person name="Grigoriev I.V."/>
            <person name="Schmitt R."/>
            <person name="Kirk D."/>
            <person name="Rokhsar D.S."/>
        </authorList>
    </citation>
    <scope>NUCLEOTIDE SEQUENCE [LARGE SCALE GENOMIC DNA]</scope>
    <source>
        <strain evidence="4">f. Nagariensis / Eve</strain>
    </source>
</reference>
<dbReference type="GO" id="GO:0005524">
    <property type="term" value="F:ATP binding"/>
    <property type="evidence" value="ECO:0007669"/>
    <property type="project" value="UniProtKB-UniRule"/>
</dbReference>
<gene>
    <name evidence="3" type="ORF">VOLCADRAFT_95232</name>
</gene>
<keyword evidence="1" id="KW-0547">Nucleotide-binding</keyword>
<dbReference type="InParanoid" id="D8U6Y6"/>
<dbReference type="GeneID" id="9624439"/>
<dbReference type="AlphaFoldDB" id="D8U6Y6"/>
<dbReference type="GO" id="GO:0004672">
    <property type="term" value="F:protein kinase activity"/>
    <property type="evidence" value="ECO:0007669"/>
    <property type="project" value="InterPro"/>
</dbReference>
<dbReference type="KEGG" id="vcn:VOLCADRAFT_95232"/>
<dbReference type="OrthoDB" id="545443at2759"/>
<dbReference type="InterPro" id="IPR000719">
    <property type="entry name" value="Prot_kinase_dom"/>
</dbReference>
<sequence>MQAGFAGPPGHNLASASPPWALMGRMVPADRIALSSEQKQMLITSAAARLSGLDTAAFDAQLQELLLLLPDIRSRLLSLKPAILVELCSDTRGVAYKLVQLREMFPDANVSVIIAKRPTLLTAAEWPGVEVAHRKLGTMFPEGGLGQMVTQQPLLLVEDVDEVVGELERLMPGSGRSGRGLLRSNPDLLLAVVEAVAGSVAGGGREVAGSSRAAAAEAEPEAAILLAASRLAGGYGGVTHRSTPHPPIAFRISSPPLRPLPPPPLPGDSIALLLLWESLSRHIPTSREWLLPGVDVRIMLLRNPGVLTQYRLERKVGEGTYGVVYRATEVATGQTVAVK</sequence>
<dbReference type="Gene3D" id="3.30.200.20">
    <property type="entry name" value="Phosphorylase Kinase, domain 1"/>
    <property type="match status" value="1"/>
</dbReference>
<dbReference type="PROSITE" id="PS50011">
    <property type="entry name" value="PROTEIN_KINASE_DOM"/>
    <property type="match status" value="1"/>
</dbReference>
<proteinExistence type="predicted"/>
<keyword evidence="4" id="KW-1185">Reference proteome</keyword>
<protein>
    <recommendedName>
        <fullName evidence="2">Protein kinase domain-containing protein</fullName>
    </recommendedName>
</protein>
<feature type="binding site" evidence="1">
    <location>
        <position position="339"/>
    </location>
    <ligand>
        <name>ATP</name>
        <dbReference type="ChEBI" id="CHEBI:30616"/>
    </ligand>
</feature>
<dbReference type="Proteomes" id="UP000001058">
    <property type="component" value="Unassembled WGS sequence"/>
</dbReference>
<accession>D8U6Y6</accession>
<evidence type="ECO:0000313" key="4">
    <source>
        <dbReference type="Proteomes" id="UP000001058"/>
    </source>
</evidence>
<dbReference type="InterPro" id="IPR011009">
    <property type="entry name" value="Kinase-like_dom_sf"/>
</dbReference>
<feature type="domain" description="Protein kinase" evidence="2">
    <location>
        <begin position="310"/>
        <end position="339"/>
    </location>
</feature>
<dbReference type="SUPFAM" id="SSF56112">
    <property type="entry name" value="Protein kinase-like (PK-like)"/>
    <property type="match status" value="1"/>
</dbReference>
<feature type="non-terminal residue" evidence="3">
    <location>
        <position position="339"/>
    </location>
</feature>
<evidence type="ECO:0000313" key="3">
    <source>
        <dbReference type="EMBL" id="EFJ44519.1"/>
    </source>
</evidence>
<evidence type="ECO:0000259" key="2">
    <source>
        <dbReference type="PROSITE" id="PS50011"/>
    </source>
</evidence>
<dbReference type="InterPro" id="IPR017441">
    <property type="entry name" value="Protein_kinase_ATP_BS"/>
</dbReference>
<dbReference type="RefSeq" id="XP_002954369.1">
    <property type="nucleotide sequence ID" value="XM_002954323.1"/>
</dbReference>
<dbReference type="PROSITE" id="PS00107">
    <property type="entry name" value="PROTEIN_KINASE_ATP"/>
    <property type="match status" value="1"/>
</dbReference>
<name>D8U6Y6_VOLCA</name>
<keyword evidence="1" id="KW-0067">ATP-binding</keyword>
<organism evidence="4">
    <name type="scientific">Volvox carteri f. nagariensis</name>
    <dbReference type="NCBI Taxonomy" id="3068"/>
    <lineage>
        <taxon>Eukaryota</taxon>
        <taxon>Viridiplantae</taxon>
        <taxon>Chlorophyta</taxon>
        <taxon>core chlorophytes</taxon>
        <taxon>Chlorophyceae</taxon>
        <taxon>CS clade</taxon>
        <taxon>Chlamydomonadales</taxon>
        <taxon>Volvocaceae</taxon>
        <taxon>Volvox</taxon>
    </lineage>
</organism>